<gene>
    <name evidence="2" type="primary">LOC107768367</name>
</gene>
<accession>A0AC58T8W7</accession>
<dbReference type="Proteomes" id="UP000790787">
    <property type="component" value="Chromosome 18"/>
</dbReference>
<protein>
    <submittedName>
        <fullName evidence="2">Uncharacterized protein LOC107768367</fullName>
    </submittedName>
</protein>
<proteinExistence type="predicted"/>
<evidence type="ECO:0000313" key="2">
    <source>
        <dbReference type="RefSeq" id="XP_075093678.1"/>
    </source>
</evidence>
<sequence length="251" mass="28406">MSLVMPYAVECAQLEPDKTVSSDKLYDSMHKVMFGGEMICIYGSDLLEGKSMLCSALELYAHELGEDFYPWIPQAASILIPLLKFYIHSSVRKCASCAMVSLLRSAKLAVEKGIAGGGNKWYLKQLPGCIILALGDALYSEPETKLCEKILQELNNCLNIGGTLLNEYLVHRITNGIKHVIIESSRRKGKLTEREREREKSEDFDAEEAELLREERELEEKVFYRVGCILLTLIKTFKATFLPFLMSFPHI</sequence>
<dbReference type="RefSeq" id="XP_075093678.1">
    <property type="nucleotide sequence ID" value="XM_075237577.1"/>
</dbReference>
<evidence type="ECO:0000313" key="1">
    <source>
        <dbReference type="Proteomes" id="UP000790787"/>
    </source>
</evidence>
<reference evidence="1" key="1">
    <citation type="journal article" date="2014" name="Nat. Commun.">
        <title>The tobacco genome sequence and its comparison with those of tomato and potato.</title>
        <authorList>
            <person name="Sierro N."/>
            <person name="Battey J.N."/>
            <person name="Ouadi S."/>
            <person name="Bakaher N."/>
            <person name="Bovet L."/>
            <person name="Willig A."/>
            <person name="Goepfert S."/>
            <person name="Peitsch M.C."/>
            <person name="Ivanov N.V."/>
        </authorList>
    </citation>
    <scope>NUCLEOTIDE SEQUENCE [LARGE SCALE GENOMIC DNA]</scope>
</reference>
<name>A0AC58T8W7_TOBAC</name>
<keyword evidence="1" id="KW-1185">Reference proteome</keyword>
<reference evidence="2" key="2">
    <citation type="submission" date="2025-08" db="UniProtKB">
        <authorList>
            <consortium name="RefSeq"/>
        </authorList>
    </citation>
    <scope>IDENTIFICATION</scope>
    <source>
        <tissue evidence="2">Leaf</tissue>
    </source>
</reference>
<organism evidence="1 2">
    <name type="scientific">Nicotiana tabacum</name>
    <name type="common">Common tobacco</name>
    <dbReference type="NCBI Taxonomy" id="4097"/>
    <lineage>
        <taxon>Eukaryota</taxon>
        <taxon>Viridiplantae</taxon>
        <taxon>Streptophyta</taxon>
        <taxon>Embryophyta</taxon>
        <taxon>Tracheophyta</taxon>
        <taxon>Spermatophyta</taxon>
        <taxon>Magnoliopsida</taxon>
        <taxon>eudicotyledons</taxon>
        <taxon>Gunneridae</taxon>
        <taxon>Pentapetalae</taxon>
        <taxon>asterids</taxon>
        <taxon>lamiids</taxon>
        <taxon>Solanales</taxon>
        <taxon>Solanaceae</taxon>
        <taxon>Nicotianoideae</taxon>
        <taxon>Nicotianeae</taxon>
        <taxon>Nicotiana</taxon>
    </lineage>
</organism>